<keyword evidence="3" id="KW-1185">Reference proteome</keyword>
<dbReference type="InterPro" id="IPR053151">
    <property type="entry name" value="RNase_H-like"/>
</dbReference>
<dbReference type="GO" id="GO:0003676">
    <property type="term" value="F:nucleic acid binding"/>
    <property type="evidence" value="ECO:0007669"/>
    <property type="project" value="InterPro"/>
</dbReference>
<feature type="domain" description="RNase H type-1" evidence="1">
    <location>
        <begin position="36"/>
        <end position="155"/>
    </location>
</feature>
<dbReference type="Gramene" id="TRITD2Av1G226020.1">
    <property type="protein sequence ID" value="TRITD2Av1G226020.1"/>
    <property type="gene ID" value="TRITD2Av1G226020"/>
</dbReference>
<dbReference type="InterPro" id="IPR002156">
    <property type="entry name" value="RNaseH_domain"/>
</dbReference>
<dbReference type="EMBL" id="LT934113">
    <property type="protein sequence ID" value="VAH34591.1"/>
    <property type="molecule type" value="Genomic_DNA"/>
</dbReference>
<dbReference type="PANTHER" id="PTHR47723:SF18">
    <property type="entry name" value="RNASE H TYPE-1 DOMAIN-CONTAINING PROTEIN"/>
    <property type="match status" value="1"/>
</dbReference>
<dbReference type="PANTHER" id="PTHR47723">
    <property type="entry name" value="OS05G0353850 PROTEIN"/>
    <property type="match status" value="1"/>
</dbReference>
<organism evidence="2 3">
    <name type="scientific">Triticum turgidum subsp. durum</name>
    <name type="common">Durum wheat</name>
    <name type="synonym">Triticum durum</name>
    <dbReference type="NCBI Taxonomy" id="4567"/>
    <lineage>
        <taxon>Eukaryota</taxon>
        <taxon>Viridiplantae</taxon>
        <taxon>Streptophyta</taxon>
        <taxon>Embryophyta</taxon>
        <taxon>Tracheophyta</taxon>
        <taxon>Spermatophyta</taxon>
        <taxon>Magnoliopsida</taxon>
        <taxon>Liliopsida</taxon>
        <taxon>Poales</taxon>
        <taxon>Poaceae</taxon>
        <taxon>BOP clade</taxon>
        <taxon>Pooideae</taxon>
        <taxon>Triticodae</taxon>
        <taxon>Triticeae</taxon>
        <taxon>Triticinae</taxon>
        <taxon>Triticum</taxon>
    </lineage>
</organism>
<protein>
    <recommendedName>
        <fullName evidence="1">RNase H type-1 domain-containing protein</fullName>
    </recommendedName>
</protein>
<dbReference type="OMA" id="EAHAIHV"/>
<dbReference type="AlphaFoldDB" id="A0A9R1P0R2"/>
<dbReference type="InterPro" id="IPR012337">
    <property type="entry name" value="RNaseH-like_sf"/>
</dbReference>
<dbReference type="Gene3D" id="3.30.420.10">
    <property type="entry name" value="Ribonuclease H-like superfamily/Ribonuclease H"/>
    <property type="match status" value="1"/>
</dbReference>
<dbReference type="InterPro" id="IPR036397">
    <property type="entry name" value="RNaseH_sf"/>
</dbReference>
<evidence type="ECO:0000313" key="3">
    <source>
        <dbReference type="Proteomes" id="UP000324705"/>
    </source>
</evidence>
<dbReference type="Proteomes" id="UP000324705">
    <property type="component" value="Chromosome 2A"/>
</dbReference>
<sequence length="187" mass="20873">MSVRGLVANYTISYSPKAHVRSDAWLKPKYDYMKLNVDAGFDSDTLAATFGAVIRDHRGKFIAAANEKMDLCFDSFTAEAIAVRFGLNLANTVGCSKIEVNSDSVEVVNALSQCYSSSIASFIIDDCYFMSLGFSHIIYHHCNREYNRVAHELARLVRFFSSSVWMDNASNEVIPLLVNDATLLMNE</sequence>
<reference evidence="2 3" key="1">
    <citation type="submission" date="2017-09" db="EMBL/GenBank/DDBJ databases">
        <authorList>
            <consortium name="International Durum Wheat Genome Sequencing Consortium (IDWGSC)"/>
            <person name="Milanesi L."/>
        </authorList>
    </citation>
    <scope>NUCLEOTIDE SEQUENCE [LARGE SCALE GENOMIC DNA]</scope>
    <source>
        <strain evidence="3">cv. Svevo</strain>
    </source>
</reference>
<accession>A0A9R1P0R2</accession>
<dbReference type="SUPFAM" id="SSF53098">
    <property type="entry name" value="Ribonuclease H-like"/>
    <property type="match status" value="1"/>
</dbReference>
<dbReference type="InterPro" id="IPR044730">
    <property type="entry name" value="RNase_H-like_dom_plant"/>
</dbReference>
<gene>
    <name evidence="2" type="ORF">TRITD_2Av1G226020</name>
</gene>
<dbReference type="Pfam" id="PF13456">
    <property type="entry name" value="RVT_3"/>
    <property type="match status" value="1"/>
</dbReference>
<dbReference type="GO" id="GO:0004523">
    <property type="term" value="F:RNA-DNA hybrid ribonuclease activity"/>
    <property type="evidence" value="ECO:0007669"/>
    <property type="project" value="InterPro"/>
</dbReference>
<evidence type="ECO:0000313" key="2">
    <source>
        <dbReference type="EMBL" id="VAH34591.1"/>
    </source>
</evidence>
<dbReference type="CDD" id="cd06222">
    <property type="entry name" value="RNase_H_like"/>
    <property type="match status" value="1"/>
</dbReference>
<proteinExistence type="predicted"/>
<evidence type="ECO:0000259" key="1">
    <source>
        <dbReference type="Pfam" id="PF13456"/>
    </source>
</evidence>
<name>A0A9R1P0R2_TRITD</name>